<keyword evidence="3" id="KW-0540">Nuclease</keyword>
<evidence type="ECO:0000256" key="1">
    <source>
        <dbReference type="SAM" id="MobiDB-lite"/>
    </source>
</evidence>
<evidence type="ECO:0000259" key="2">
    <source>
        <dbReference type="SMART" id="SM00507"/>
    </source>
</evidence>
<dbReference type="RefSeq" id="YP_009284829.1">
    <property type="nucleotide sequence ID" value="NC_031052.1"/>
</dbReference>
<feature type="domain" description="HNH nuclease" evidence="2">
    <location>
        <begin position="71"/>
        <end position="119"/>
    </location>
</feature>
<accession>A0A1B3B1S3</accession>
<keyword evidence="4" id="KW-1185">Reference proteome</keyword>
<gene>
    <name evidence="3" type="primary">58</name>
    <name evidence="3" type="ORF">SEA_TWISTER6_58</name>
</gene>
<dbReference type="GO" id="GO:0004519">
    <property type="term" value="F:endonuclease activity"/>
    <property type="evidence" value="ECO:0007669"/>
    <property type="project" value="UniProtKB-KW"/>
</dbReference>
<dbReference type="KEGG" id="vg:29065030"/>
<dbReference type="GeneID" id="29065030"/>
<dbReference type="SMART" id="SM00507">
    <property type="entry name" value="HNHc"/>
    <property type="match status" value="1"/>
</dbReference>
<reference evidence="3 4" key="1">
    <citation type="submission" date="2016-07" db="EMBL/GenBank/DDBJ databases">
        <authorList>
            <person name="Montgomery M.T."/>
            <person name="Pope W.H."/>
            <person name="Russell D.A."/>
            <person name="Garlena R.A."/>
            <person name="Jacobs-Sera D."/>
            <person name="Hendrix R.W."/>
            <person name="Hatfull G.F."/>
        </authorList>
    </citation>
    <scope>NUCLEOTIDE SEQUENCE [LARGE SCALE GENOMIC DNA]</scope>
</reference>
<dbReference type="InterPro" id="IPR010902">
    <property type="entry name" value="NUMOD4"/>
</dbReference>
<keyword evidence="3" id="KW-0378">Hydrolase</keyword>
<organism evidence="3 4">
    <name type="scientific">Gordonia phage Twister6</name>
    <dbReference type="NCBI Taxonomy" id="1887655"/>
    <lineage>
        <taxon>Viruses</taxon>
        <taxon>Duplodnaviria</taxon>
        <taxon>Heunggongvirae</taxon>
        <taxon>Uroviricota</taxon>
        <taxon>Caudoviricetes</taxon>
        <taxon>Stackebrandtviridae</taxon>
        <taxon>Frickvirinae</taxon>
        <taxon>Wizardvirus</taxon>
        <taxon>Wizardvirus twister6</taxon>
    </lineage>
</organism>
<feature type="region of interest" description="Disordered" evidence="1">
    <location>
        <begin position="99"/>
        <end position="120"/>
    </location>
</feature>
<dbReference type="InterPro" id="IPR044925">
    <property type="entry name" value="His-Me_finger_sf"/>
</dbReference>
<dbReference type="Pfam" id="PF13392">
    <property type="entry name" value="HNH_3"/>
    <property type="match status" value="1"/>
</dbReference>
<dbReference type="Pfam" id="PF07463">
    <property type="entry name" value="NUMOD4"/>
    <property type="match status" value="1"/>
</dbReference>
<name>A0A1B3B1S3_9CAUD</name>
<evidence type="ECO:0000313" key="3">
    <source>
        <dbReference type="EMBL" id="AOE44967.1"/>
    </source>
</evidence>
<protein>
    <submittedName>
        <fullName evidence="3">HNH endonuclease</fullName>
    </submittedName>
</protein>
<dbReference type="Gene3D" id="3.90.75.20">
    <property type="match status" value="1"/>
</dbReference>
<proteinExistence type="predicted"/>
<keyword evidence="3" id="KW-0255">Endonuclease</keyword>
<evidence type="ECO:0000313" key="4">
    <source>
        <dbReference type="Proteomes" id="UP000201729"/>
    </source>
</evidence>
<dbReference type="GO" id="GO:0016788">
    <property type="term" value="F:hydrolase activity, acting on ester bonds"/>
    <property type="evidence" value="ECO:0007669"/>
    <property type="project" value="InterPro"/>
</dbReference>
<sequence length="174" mass="20104">MSSEEWRPVVGWEGFYEVSDHGQVRSIDRTVVVRCTDKADHTRTYRGQVLVGGRLPSGHRYVNLRRPGAPRARSTLVHQMVAEAFIGPRPAGSEVRHFDGNPDHNHASNLRWGTRSEQRRDDVRNGVHLHARKTHCPRNHPYDEENTYRPPTGGRECRACRTESRRRHEERKTA</sequence>
<dbReference type="SUPFAM" id="SSF54060">
    <property type="entry name" value="His-Me finger endonucleases"/>
    <property type="match status" value="1"/>
</dbReference>
<feature type="region of interest" description="Disordered" evidence="1">
    <location>
        <begin position="134"/>
        <end position="174"/>
    </location>
</feature>
<feature type="compositionally biased region" description="Basic and acidic residues" evidence="1">
    <location>
        <begin position="155"/>
        <end position="174"/>
    </location>
</feature>
<dbReference type="EMBL" id="KX557286">
    <property type="protein sequence ID" value="AOE44967.1"/>
    <property type="molecule type" value="Genomic_DNA"/>
</dbReference>
<dbReference type="Proteomes" id="UP000201729">
    <property type="component" value="Segment"/>
</dbReference>
<dbReference type="InterPro" id="IPR003615">
    <property type="entry name" value="HNH_nuc"/>
</dbReference>
<dbReference type="OrthoDB" id="21336at10239"/>